<dbReference type="PANTHER" id="PTHR41386:SF1">
    <property type="entry name" value="MEMBRANE PROTEIN"/>
    <property type="match status" value="1"/>
</dbReference>
<feature type="transmembrane region" description="Helical" evidence="2">
    <location>
        <begin position="87"/>
        <end position="110"/>
    </location>
</feature>
<dbReference type="InterPro" id="IPR010406">
    <property type="entry name" value="DUF1003"/>
</dbReference>
<gene>
    <name evidence="3" type="ORF">P4T90_11105</name>
</gene>
<dbReference type="PANTHER" id="PTHR41386">
    <property type="entry name" value="INTEGRAL MEMBRANE PROTEIN-RELATED"/>
    <property type="match status" value="1"/>
</dbReference>
<organism evidence="3 4">
    <name type="scientific">Heyndrickxia acidicola</name>
    <dbReference type="NCBI Taxonomy" id="209389"/>
    <lineage>
        <taxon>Bacteria</taxon>
        <taxon>Bacillati</taxon>
        <taxon>Bacillota</taxon>
        <taxon>Bacilli</taxon>
        <taxon>Bacillales</taxon>
        <taxon>Bacillaceae</taxon>
        <taxon>Heyndrickxia</taxon>
    </lineage>
</organism>
<proteinExistence type="predicted"/>
<name>A0ABU6MGR7_9BACI</name>
<evidence type="ECO:0000313" key="4">
    <source>
        <dbReference type="Proteomes" id="UP001341444"/>
    </source>
</evidence>
<keyword evidence="1" id="KW-0175">Coiled coil</keyword>
<comment type="caution">
    <text evidence="3">The sequence shown here is derived from an EMBL/GenBank/DDBJ whole genome shotgun (WGS) entry which is preliminary data.</text>
</comment>
<reference evidence="3 4" key="1">
    <citation type="submission" date="2023-03" db="EMBL/GenBank/DDBJ databases">
        <title>Bacillus Genome Sequencing.</title>
        <authorList>
            <person name="Dunlap C."/>
        </authorList>
    </citation>
    <scope>NUCLEOTIDE SEQUENCE [LARGE SCALE GENOMIC DNA]</scope>
    <source>
        <strain evidence="3 4">B-23453</strain>
    </source>
</reference>
<dbReference type="EMBL" id="JARMAB010000013">
    <property type="protein sequence ID" value="MED1203619.1"/>
    <property type="molecule type" value="Genomic_DNA"/>
</dbReference>
<evidence type="ECO:0000256" key="1">
    <source>
        <dbReference type="SAM" id="Coils"/>
    </source>
</evidence>
<keyword evidence="2" id="KW-0812">Transmembrane</keyword>
<accession>A0ABU6MGR7</accession>
<dbReference type="Pfam" id="PF06210">
    <property type="entry name" value="DUF1003"/>
    <property type="match status" value="1"/>
</dbReference>
<dbReference type="RefSeq" id="WP_066271325.1">
    <property type="nucleotide sequence ID" value="NZ_JARMAB010000013.1"/>
</dbReference>
<sequence length="174" mass="20216">MEDTNKQGNKMDKKMIGRINRLVTDYEHTVISHIDKQYERKTSFGDRLADQIACFGGSWRFIIIFAGFLITWIVWNTLPFTYHFDGAPFILLNLFLSFLAGFQAPIIMMSQNRQAERDKKEASIDFAINYKAEREIDDMQDDLARIESKLTDIKELKQEMAEIKKLLMSTTSSS</sequence>
<dbReference type="Proteomes" id="UP001341444">
    <property type="component" value="Unassembled WGS sequence"/>
</dbReference>
<feature type="coiled-coil region" evidence="1">
    <location>
        <begin position="129"/>
        <end position="173"/>
    </location>
</feature>
<feature type="transmembrane region" description="Helical" evidence="2">
    <location>
        <begin position="57"/>
        <end position="75"/>
    </location>
</feature>
<keyword evidence="2" id="KW-1133">Transmembrane helix</keyword>
<keyword evidence="2" id="KW-0472">Membrane</keyword>
<evidence type="ECO:0000256" key="2">
    <source>
        <dbReference type="SAM" id="Phobius"/>
    </source>
</evidence>
<evidence type="ECO:0000313" key="3">
    <source>
        <dbReference type="EMBL" id="MED1203619.1"/>
    </source>
</evidence>
<protein>
    <submittedName>
        <fullName evidence="3">DUF1003 domain-containing protein</fullName>
    </submittedName>
</protein>
<keyword evidence="4" id="KW-1185">Reference proteome</keyword>